<dbReference type="Proteomes" id="UP000831290">
    <property type="component" value="Chromosome"/>
</dbReference>
<dbReference type="Pfam" id="PF02469">
    <property type="entry name" value="Fasciclin"/>
    <property type="match status" value="1"/>
</dbReference>
<sequence length="490" mass="54170">MKKYRITTYSALGVMVMLLISMIFSCETQDNFRYKESETNGEELNINAWSFIQQTDSLSMLEQAIVLTGLQDYYNQESEKSFIAPDNSAFRDYLEDNGYTTLEEVPAPILRNALKYHIVKEEVSFTDPELAENDKPLPYETENGQLIYLSHDSNFRGKINQGTGQEWDIITSNIETLSGVVHVTQAIVFFSAPSGDLSVPDPSVKFDTINPVQDTFINGGSGSSTNYGSDVLLKVKNVDNAGDVDRKTYLMFDLREFDEGVITDLELQLSVKFTHGKGVGMYVYSVSDTLWTESGLTWDNATSVPDPSIDVPISSIDVTSKVTRFDFVLDGDYVTQMSDDRRKITLVLDGEAASNETDEFYSMENGDSSLLPQLVGRIVEANSSLVNIVANTGFSVESGGAFVLSKNVLEITGAATQDIIYTVEALPLNGWLIKGSTILQAGDKFTQQDIELMNLVYINNESGTEDEIVLSVKDKAGSSIDPFNVNITIE</sequence>
<dbReference type="SUPFAM" id="SSF82153">
    <property type="entry name" value="FAS1 domain"/>
    <property type="match status" value="1"/>
</dbReference>
<evidence type="ECO:0000313" key="6">
    <source>
        <dbReference type="Proteomes" id="UP000831290"/>
    </source>
</evidence>
<evidence type="ECO:0000259" key="4">
    <source>
        <dbReference type="PROSITE" id="PS50213"/>
    </source>
</evidence>
<dbReference type="GO" id="GO:0005576">
    <property type="term" value="C:extracellular region"/>
    <property type="evidence" value="ECO:0007669"/>
    <property type="project" value="UniProtKB-SubCell"/>
</dbReference>
<dbReference type="PROSITE" id="PS50213">
    <property type="entry name" value="FAS1"/>
    <property type="match status" value="1"/>
</dbReference>
<keyword evidence="3" id="KW-0732">Signal</keyword>
<protein>
    <submittedName>
        <fullName evidence="5">DNRLRE domain-containing protein</fullName>
    </submittedName>
</protein>
<dbReference type="InterPro" id="IPR000782">
    <property type="entry name" value="FAS1_domain"/>
</dbReference>
<organism evidence="5 6">
    <name type="scientific">Abyssalbus ytuae</name>
    <dbReference type="NCBI Taxonomy" id="2926907"/>
    <lineage>
        <taxon>Bacteria</taxon>
        <taxon>Pseudomonadati</taxon>
        <taxon>Bacteroidota</taxon>
        <taxon>Flavobacteriia</taxon>
        <taxon>Flavobacteriales</taxon>
        <taxon>Flavobacteriaceae</taxon>
        <taxon>Abyssalbus</taxon>
    </lineage>
</organism>
<name>A0A9E6ZQ12_9FLAO</name>
<evidence type="ECO:0000313" key="5">
    <source>
        <dbReference type="EMBL" id="UOB18395.1"/>
    </source>
</evidence>
<accession>A0A9E6ZQ12</accession>
<proteinExistence type="predicted"/>
<gene>
    <name evidence="5" type="ORF">MQE35_03680</name>
</gene>
<dbReference type="KEGG" id="fbm:MQE35_03680"/>
<reference evidence="5" key="1">
    <citation type="submission" date="2022-03" db="EMBL/GenBank/DDBJ databases">
        <title>Description of Abyssus ytuae gen. nov., sp. nov., a novel member of the family Flavobacteriaceae isolated from the sediment of Mariana Trench.</title>
        <authorList>
            <person name="Zhang J."/>
            <person name="Xu X."/>
        </authorList>
    </citation>
    <scope>NUCLEOTIDE SEQUENCE</scope>
    <source>
        <strain evidence="5">MT3330</strain>
    </source>
</reference>
<keyword evidence="2" id="KW-0964">Secreted</keyword>
<dbReference type="Gene3D" id="2.30.180.10">
    <property type="entry name" value="FAS1 domain"/>
    <property type="match status" value="1"/>
</dbReference>
<keyword evidence="6" id="KW-1185">Reference proteome</keyword>
<feature type="domain" description="FAS1" evidence="4">
    <location>
        <begin position="45"/>
        <end position="188"/>
    </location>
</feature>
<dbReference type="PROSITE" id="PS51257">
    <property type="entry name" value="PROKAR_LIPOPROTEIN"/>
    <property type="match status" value="1"/>
</dbReference>
<dbReference type="RefSeq" id="WP_255844587.1">
    <property type="nucleotide sequence ID" value="NZ_CP094358.1"/>
</dbReference>
<evidence type="ECO:0000256" key="2">
    <source>
        <dbReference type="ARBA" id="ARBA00022525"/>
    </source>
</evidence>
<dbReference type="AlphaFoldDB" id="A0A9E6ZQ12"/>
<evidence type="ECO:0000256" key="3">
    <source>
        <dbReference type="ARBA" id="ARBA00022729"/>
    </source>
</evidence>
<dbReference type="InterPro" id="IPR055372">
    <property type="entry name" value="CBM96"/>
</dbReference>
<evidence type="ECO:0000256" key="1">
    <source>
        <dbReference type="ARBA" id="ARBA00004613"/>
    </source>
</evidence>
<dbReference type="EMBL" id="CP094358">
    <property type="protein sequence ID" value="UOB18395.1"/>
    <property type="molecule type" value="Genomic_DNA"/>
</dbReference>
<dbReference type="InterPro" id="IPR036378">
    <property type="entry name" value="FAS1_dom_sf"/>
</dbReference>
<dbReference type="NCBIfam" id="NF033679">
    <property type="entry name" value="DNRLRE_dom"/>
    <property type="match status" value="1"/>
</dbReference>
<dbReference type="Pfam" id="PF24517">
    <property type="entry name" value="CBM96"/>
    <property type="match status" value="1"/>
</dbReference>
<dbReference type="Pfam" id="PF16184">
    <property type="entry name" value="Cadherin_3"/>
    <property type="match status" value="1"/>
</dbReference>
<comment type="subcellular location">
    <subcellularLocation>
        <location evidence="1">Secreted</location>
    </subcellularLocation>
</comment>